<dbReference type="CDD" id="cd04301">
    <property type="entry name" value="NAT_SF"/>
    <property type="match status" value="1"/>
</dbReference>
<dbReference type="GO" id="GO:0016747">
    <property type="term" value="F:acyltransferase activity, transferring groups other than amino-acyl groups"/>
    <property type="evidence" value="ECO:0007669"/>
    <property type="project" value="InterPro"/>
</dbReference>
<proteinExistence type="predicted"/>
<dbReference type="RefSeq" id="WP_089790464.1">
    <property type="nucleotide sequence ID" value="NZ_FOIU01000001.1"/>
</dbReference>
<dbReference type="EMBL" id="FOIU01000001">
    <property type="protein sequence ID" value="SEV98359.1"/>
    <property type="molecule type" value="Genomic_DNA"/>
</dbReference>
<accession>A0A1I0NCJ1</accession>
<dbReference type="AlphaFoldDB" id="A0A1I0NCJ1"/>
<feature type="domain" description="N-acetyltransferase" evidence="1">
    <location>
        <begin position="52"/>
        <end position="212"/>
    </location>
</feature>
<dbReference type="OrthoDB" id="1452841at2"/>
<dbReference type="Gene3D" id="3.40.630.30">
    <property type="match status" value="1"/>
</dbReference>
<name>A0A1I0NCJ1_9FLAO</name>
<dbReference type="STRING" id="356305.SAMN05421841_0481"/>
<reference evidence="3" key="1">
    <citation type="submission" date="2016-10" db="EMBL/GenBank/DDBJ databases">
        <authorList>
            <person name="Varghese N."/>
            <person name="Submissions S."/>
        </authorList>
    </citation>
    <scope>NUCLEOTIDE SEQUENCE [LARGE SCALE GENOMIC DNA]</scope>
    <source>
        <strain evidence="3">DSM 17724</strain>
    </source>
</reference>
<keyword evidence="3" id="KW-1185">Reference proteome</keyword>
<sequence>MQNTAEQLSPKVKHVDPIIVTTPEPWQWDVLAKAFLNDPTLNFWLGEKTNEQTLSEYFEAMIKDTLASGGTVFASPDQKSVLIWTWLGRDPEDTNEFKKQWHAVLDPEGVKRYYWLYEEGELDLDPEKLEKSYEPAYMGVHPDSQGKGYGGHLLRWSLNYFEDKGYEAPYILASTRRSAKLYCPLVGFHHHKEVFASESDSEPVAVYLKRNK</sequence>
<dbReference type="InterPro" id="IPR016181">
    <property type="entry name" value="Acyl_CoA_acyltransferase"/>
</dbReference>
<evidence type="ECO:0000313" key="3">
    <source>
        <dbReference type="Proteomes" id="UP000199469"/>
    </source>
</evidence>
<evidence type="ECO:0000313" key="2">
    <source>
        <dbReference type="EMBL" id="SEV98359.1"/>
    </source>
</evidence>
<dbReference type="Pfam" id="PF00583">
    <property type="entry name" value="Acetyltransf_1"/>
    <property type="match status" value="1"/>
</dbReference>
<dbReference type="SUPFAM" id="SSF55729">
    <property type="entry name" value="Acyl-CoA N-acyltransferases (Nat)"/>
    <property type="match status" value="1"/>
</dbReference>
<organism evidence="2 3">
    <name type="scientific">Chryseobacterium wanjuense</name>
    <dbReference type="NCBI Taxonomy" id="356305"/>
    <lineage>
        <taxon>Bacteria</taxon>
        <taxon>Pseudomonadati</taxon>
        <taxon>Bacteroidota</taxon>
        <taxon>Flavobacteriia</taxon>
        <taxon>Flavobacteriales</taxon>
        <taxon>Weeksellaceae</taxon>
        <taxon>Chryseobacterium group</taxon>
        <taxon>Chryseobacterium</taxon>
    </lineage>
</organism>
<dbReference type="PROSITE" id="PS51186">
    <property type="entry name" value="GNAT"/>
    <property type="match status" value="1"/>
</dbReference>
<gene>
    <name evidence="2" type="ORF">SAMN05421841_0481</name>
</gene>
<evidence type="ECO:0000259" key="1">
    <source>
        <dbReference type="PROSITE" id="PS51186"/>
    </source>
</evidence>
<dbReference type="InterPro" id="IPR000182">
    <property type="entry name" value="GNAT_dom"/>
</dbReference>
<dbReference type="Proteomes" id="UP000199469">
    <property type="component" value="Unassembled WGS sequence"/>
</dbReference>
<protein>
    <recommendedName>
        <fullName evidence="1">N-acetyltransferase domain-containing protein</fullName>
    </recommendedName>
</protein>